<dbReference type="EMBL" id="JYDH01000008">
    <property type="protein sequence ID" value="KRY41439.1"/>
    <property type="molecule type" value="Genomic_DNA"/>
</dbReference>
<keyword evidence="5" id="KW-0963">Cytoplasm</keyword>
<feature type="compositionally biased region" description="Basic residues" evidence="11">
    <location>
        <begin position="477"/>
        <end position="486"/>
    </location>
</feature>
<evidence type="ECO:0000256" key="8">
    <source>
        <dbReference type="ARBA" id="ARBA00022989"/>
    </source>
</evidence>
<feature type="compositionally biased region" description="Polar residues" evidence="11">
    <location>
        <begin position="436"/>
        <end position="450"/>
    </location>
</feature>
<dbReference type="SMART" id="SM01194">
    <property type="entry name" value="eRF1_1"/>
    <property type="match status" value="1"/>
</dbReference>
<name>A0A0V1BWM0_TRISP</name>
<dbReference type="Pfam" id="PF26356">
    <property type="entry name" value="Pelota_N"/>
    <property type="match status" value="1"/>
</dbReference>
<dbReference type="Proteomes" id="UP000054776">
    <property type="component" value="Unassembled WGS sequence"/>
</dbReference>
<evidence type="ECO:0000256" key="2">
    <source>
        <dbReference type="ARBA" id="ARBA00004370"/>
    </source>
</evidence>
<feature type="compositionally biased region" description="Basic and acidic residues" evidence="11">
    <location>
        <begin position="407"/>
        <end position="416"/>
    </location>
</feature>
<evidence type="ECO:0000256" key="7">
    <source>
        <dbReference type="ARBA" id="ARBA00022723"/>
    </source>
</evidence>
<dbReference type="PANTHER" id="PTHR10736">
    <property type="entry name" value="BESTROPHIN"/>
    <property type="match status" value="1"/>
</dbReference>
<feature type="transmembrane region" description="Helical" evidence="12">
    <location>
        <begin position="263"/>
        <end position="282"/>
    </location>
</feature>
<gene>
    <name evidence="14" type="primary">Pelo</name>
    <name evidence="14" type="ORF">T01_7563</name>
</gene>
<feature type="domain" description="eRF1/Pelota-like N-terminal" evidence="13">
    <location>
        <begin position="663"/>
        <end position="791"/>
    </location>
</feature>
<dbReference type="InterPro" id="IPR000615">
    <property type="entry name" value="Bestrophin"/>
</dbReference>
<feature type="compositionally biased region" description="Basic and acidic residues" evidence="11">
    <location>
        <begin position="503"/>
        <end position="515"/>
    </location>
</feature>
<dbReference type="InterPro" id="IPR005142">
    <property type="entry name" value="eRF1_3"/>
</dbReference>
<dbReference type="STRING" id="6334.A0A0V1BWM0"/>
<dbReference type="GO" id="GO:0016020">
    <property type="term" value="C:membrane"/>
    <property type="evidence" value="ECO:0007669"/>
    <property type="project" value="UniProtKB-SubCell"/>
</dbReference>
<dbReference type="SUPFAM" id="SSF159065">
    <property type="entry name" value="Dom34/Pelota N-terminal domain-like"/>
    <property type="match status" value="1"/>
</dbReference>
<dbReference type="GO" id="GO:0005254">
    <property type="term" value="F:chloride channel activity"/>
    <property type="evidence" value="ECO:0007669"/>
    <property type="project" value="InterPro"/>
</dbReference>
<evidence type="ECO:0000256" key="3">
    <source>
        <dbReference type="ARBA" id="ARBA00004496"/>
    </source>
</evidence>
<dbReference type="SUPFAM" id="SSF55315">
    <property type="entry name" value="L30e-like"/>
    <property type="match status" value="1"/>
</dbReference>
<keyword evidence="6 12" id="KW-0812">Transmembrane</keyword>
<keyword evidence="9 12" id="KW-0472">Membrane</keyword>
<evidence type="ECO:0000256" key="12">
    <source>
        <dbReference type="SAM" id="Phobius"/>
    </source>
</evidence>
<dbReference type="FunFam" id="2.30.30.870:FF:000001">
    <property type="entry name" value="Protein pelota homolog"/>
    <property type="match status" value="1"/>
</dbReference>
<dbReference type="InterPro" id="IPR042226">
    <property type="entry name" value="eFR1_2_sf"/>
</dbReference>
<feature type="region of interest" description="Disordered" evidence="11">
    <location>
        <begin position="434"/>
        <end position="543"/>
    </location>
</feature>
<dbReference type="Gene3D" id="2.30.30.870">
    <property type="entry name" value="Pelota, domain A"/>
    <property type="match status" value="1"/>
</dbReference>
<dbReference type="InParanoid" id="A0A0V1BWM0"/>
<comment type="similarity">
    <text evidence="10">Belongs to the anion channel-forming bestrophin (TC 1.A.46) family. Calcium-sensitive chloride channel subfamily.</text>
</comment>
<dbReference type="GO" id="GO:0070966">
    <property type="term" value="P:nuclear-transcribed mRNA catabolic process, no-go decay"/>
    <property type="evidence" value="ECO:0007669"/>
    <property type="project" value="InterPro"/>
</dbReference>
<dbReference type="InterPro" id="IPR005140">
    <property type="entry name" value="eRF1_Pelota-like_N"/>
</dbReference>
<feature type="transmembrane region" description="Helical" evidence="12">
    <location>
        <begin position="36"/>
        <end position="54"/>
    </location>
</feature>
<dbReference type="GO" id="GO:0005737">
    <property type="term" value="C:cytoplasm"/>
    <property type="evidence" value="ECO:0007669"/>
    <property type="project" value="UniProtKB-SubCell"/>
</dbReference>
<evidence type="ECO:0000259" key="13">
    <source>
        <dbReference type="SMART" id="SM01194"/>
    </source>
</evidence>
<comment type="subcellular location">
    <subcellularLocation>
        <location evidence="3">Cytoplasm</location>
    </subcellularLocation>
    <subcellularLocation>
        <location evidence="2">Membrane</location>
    </subcellularLocation>
</comment>
<dbReference type="NCBIfam" id="TIGR00111">
    <property type="entry name" value="pelota"/>
    <property type="match status" value="1"/>
</dbReference>
<evidence type="ECO:0000256" key="10">
    <source>
        <dbReference type="ARBA" id="ARBA00034769"/>
    </source>
</evidence>
<dbReference type="InterPro" id="IPR005141">
    <property type="entry name" value="eRF1_2"/>
</dbReference>
<dbReference type="InterPro" id="IPR038069">
    <property type="entry name" value="Pelota/DOM34_N"/>
</dbReference>
<dbReference type="Pfam" id="PF03465">
    <property type="entry name" value="eRF1_3"/>
    <property type="match status" value="1"/>
</dbReference>
<keyword evidence="15" id="KW-1185">Reference proteome</keyword>
<evidence type="ECO:0000256" key="1">
    <source>
        <dbReference type="ARBA" id="ARBA00001968"/>
    </source>
</evidence>
<comment type="similarity">
    <text evidence="4">Belongs to the eukaryotic release factor 1 family. Pelota subfamily.</text>
</comment>
<dbReference type="PANTHER" id="PTHR10736:SF0">
    <property type="entry name" value="BESTROPHIN HOMOLOG"/>
    <property type="match status" value="1"/>
</dbReference>
<feature type="compositionally biased region" description="Basic and acidic residues" evidence="11">
    <location>
        <begin position="525"/>
        <end position="539"/>
    </location>
</feature>
<comment type="cofactor">
    <cofactor evidence="1">
        <name>a divalent metal cation</name>
        <dbReference type="ChEBI" id="CHEBI:60240"/>
    </cofactor>
</comment>
<evidence type="ECO:0000313" key="15">
    <source>
        <dbReference type="Proteomes" id="UP000054776"/>
    </source>
</evidence>
<feature type="region of interest" description="Disordered" evidence="11">
    <location>
        <begin position="396"/>
        <end position="417"/>
    </location>
</feature>
<dbReference type="InterPro" id="IPR021134">
    <property type="entry name" value="Bestrophin-like"/>
</dbReference>
<dbReference type="AlphaFoldDB" id="A0A0V1BWM0"/>
<keyword evidence="7" id="KW-0479">Metal-binding</keyword>
<dbReference type="SUPFAM" id="SSF53137">
    <property type="entry name" value="Translational machinery components"/>
    <property type="match status" value="1"/>
</dbReference>
<evidence type="ECO:0000256" key="4">
    <source>
        <dbReference type="ARBA" id="ARBA00009504"/>
    </source>
</evidence>
<accession>A0A0V1BWM0</accession>
<evidence type="ECO:0000256" key="11">
    <source>
        <dbReference type="SAM" id="MobiDB-lite"/>
    </source>
</evidence>
<dbReference type="InterPro" id="IPR004405">
    <property type="entry name" value="TF_pelota"/>
</dbReference>
<dbReference type="OrthoDB" id="10249111at2759"/>
<dbReference type="Pfam" id="PF03464">
    <property type="entry name" value="eRF1_2"/>
    <property type="match status" value="1"/>
</dbReference>
<feature type="compositionally biased region" description="Basic and acidic residues" evidence="11">
    <location>
        <begin position="487"/>
        <end position="497"/>
    </location>
</feature>
<evidence type="ECO:0000256" key="5">
    <source>
        <dbReference type="ARBA" id="ARBA00022490"/>
    </source>
</evidence>
<evidence type="ECO:0000313" key="14">
    <source>
        <dbReference type="EMBL" id="KRY41439.1"/>
    </source>
</evidence>
<evidence type="ECO:0000256" key="9">
    <source>
        <dbReference type="ARBA" id="ARBA00023136"/>
    </source>
</evidence>
<dbReference type="Gene3D" id="3.30.1330.30">
    <property type="match status" value="1"/>
</dbReference>
<protein>
    <submittedName>
        <fullName evidence="14">Protein pelota-like protein</fullName>
    </submittedName>
</protein>
<dbReference type="GO" id="GO:0046872">
    <property type="term" value="F:metal ion binding"/>
    <property type="evidence" value="ECO:0007669"/>
    <property type="project" value="UniProtKB-KW"/>
</dbReference>
<dbReference type="GO" id="GO:0071025">
    <property type="term" value="P:RNA surveillance"/>
    <property type="evidence" value="ECO:0007669"/>
    <property type="project" value="InterPro"/>
</dbReference>
<dbReference type="FunFam" id="3.30.1330.30:FF:000008">
    <property type="entry name" value="Protein pelota homolog"/>
    <property type="match status" value="1"/>
</dbReference>
<dbReference type="eggNOG" id="KOG3547">
    <property type="taxonomic scope" value="Eukaryota"/>
</dbReference>
<proteinExistence type="inferred from homology"/>
<dbReference type="Pfam" id="PF01062">
    <property type="entry name" value="Bestrophin"/>
    <property type="match status" value="2"/>
</dbReference>
<dbReference type="GO" id="GO:0070481">
    <property type="term" value="P:nuclear-transcribed mRNA catabolic process, non-stop decay"/>
    <property type="evidence" value="ECO:0007669"/>
    <property type="project" value="InterPro"/>
</dbReference>
<keyword evidence="8 12" id="KW-1133">Transmembrane helix</keyword>
<feature type="compositionally biased region" description="Basic residues" evidence="11">
    <location>
        <begin position="452"/>
        <end position="463"/>
    </location>
</feature>
<reference evidence="14 15" key="1">
    <citation type="submission" date="2015-01" db="EMBL/GenBank/DDBJ databases">
        <title>Evolution of Trichinella species and genotypes.</title>
        <authorList>
            <person name="Korhonen P.K."/>
            <person name="Edoardo P."/>
            <person name="Giuseppe L.R."/>
            <person name="Gasser R.B."/>
        </authorList>
    </citation>
    <scope>NUCLEOTIDE SEQUENCE [LARGE SCALE GENOMIC DNA]</scope>
    <source>
        <strain evidence="14">ISS3</strain>
    </source>
</reference>
<dbReference type="FunCoup" id="A0A0V1BWM0">
    <property type="interactions" value="61"/>
</dbReference>
<organism evidence="14 15">
    <name type="scientific">Trichinella spiralis</name>
    <name type="common">Trichina worm</name>
    <dbReference type="NCBI Taxonomy" id="6334"/>
    <lineage>
        <taxon>Eukaryota</taxon>
        <taxon>Metazoa</taxon>
        <taxon>Ecdysozoa</taxon>
        <taxon>Nematoda</taxon>
        <taxon>Enoplea</taxon>
        <taxon>Dorylaimia</taxon>
        <taxon>Trichinellida</taxon>
        <taxon>Trichinellidae</taxon>
        <taxon>Trichinella</taxon>
    </lineage>
</organism>
<dbReference type="InterPro" id="IPR058547">
    <property type="entry name" value="Pelota_N"/>
</dbReference>
<comment type="caution">
    <text evidence="14">The sequence shown here is derived from an EMBL/GenBank/DDBJ whole genome shotgun (WGS) entry which is preliminary data.</text>
</comment>
<feature type="transmembrane region" description="Helical" evidence="12">
    <location>
        <begin position="294"/>
        <end position="313"/>
    </location>
</feature>
<feature type="transmembrane region" description="Helical" evidence="12">
    <location>
        <begin position="75"/>
        <end position="94"/>
    </location>
</feature>
<dbReference type="Gene3D" id="3.30.420.60">
    <property type="entry name" value="eRF1 domain 2"/>
    <property type="match status" value="1"/>
</dbReference>
<evidence type="ECO:0000256" key="6">
    <source>
        <dbReference type="ARBA" id="ARBA00022692"/>
    </source>
</evidence>
<dbReference type="InterPro" id="IPR029064">
    <property type="entry name" value="Ribosomal_eL30-like_sf"/>
</dbReference>
<feature type="transmembrane region" description="Helical" evidence="12">
    <location>
        <begin position="229"/>
        <end position="251"/>
    </location>
</feature>
<sequence>MTVTYSLECSTSTLATFLKLLLRWRGSIYKLMYKEAIIYLTLYTVLSLVYRHGLNEDQRVHFEKLSLFCERSLSFIPLTFILGFYVSMVVTRWWDVFMNIGWPDRIVLQVACYVQSADQKGRMVRRTVARYLNLAQTLVLRDISSAVKKRFPTIEMVIQSGFMNEEELKQYEEVKCLHHKYWIPIQWCCTLLCKARKESLIENDLLLNQMIDDIMNYRQNLMMLLNYDWISVPLVYTQCIICQLLGSLYNVCQYEVLYQCNSYVVTIAVYGFFAASLMARQYLNPSKNYPGHNVDLYVPIFTILQFVFYMGWLKVAESLINPLGEDDDDFEINYIVERNLQAGYLIADENYGRIPPLERDIHWNDVQAEIPHTAASIGLKDNPQIGSASAIEIKPEKAELAPSDGEETSKHEDGLSRFRKVSKALMENTRPLRHFLSSTGSHENVESPLSASRRKLSKQTARHNCHEDFSRSNSQRSSRRSFRRKASAAERSADVMRKISNYDNKHLDDRQKGLSREVSTSPSHNRLETITESLHRPDEDSSVDAASVAVEGQEVRTMAMESQDNLSVQSPNAADSQMNLIESLHHSSALQSAFVNEALRLDEPDVDEVLSPDESDEPKDNENKHALKKIVFSVWLPISYCLCRFYVTLKKIIFSVEIKDDAMKVLKKQIDSSGSGFFTFLAEEPEDMWHTYNLVQVGDNVRTSTTRKVTFDRLSGHSTSKMQLVLTVEVEKIFYDKEDGALHVSGKNIEENQFVKLGAYHTLNLQLKRKFTVYKCKWDVVHMERINEACNASSEADLAAVVMQDGLAHICLITNTMTISRAKITKSIPQKSRYNASQRQVAFKKFFEAVKAALLLNVNFDVVKCVLIASPGFLRDQFFAYLYSEDSSKNEVLLNNKSKFILVQSTTGHKHALKEILNNPAISAKLKDTKAAGETKALEAFHEMLLQDANRAFYGIKHVEHANELLSIKTLLISDALFRSMDFVKRSRYVSLVESVKKQGGEVKIFSSLHLSGEQLAYMGGVAAILRYPIEDLENDDEYIDDSVVEELTKKHDNKNNHS</sequence>